<proteinExistence type="predicted"/>
<sequence>MSLALWNQIPLVLVPILLALLTWIVSLTLRVLDVWRWTNEPRRIKFGHF</sequence>
<gene>
    <name evidence="2" type="ORF">HNQ39_001071</name>
</gene>
<protein>
    <submittedName>
        <fullName evidence="2">Type VI protein secretion system component VasK</fullName>
    </submittedName>
</protein>
<keyword evidence="3" id="KW-1185">Reference proteome</keyword>
<keyword evidence="1" id="KW-0812">Transmembrane</keyword>
<comment type="caution">
    <text evidence="2">The sequence shown here is derived from an EMBL/GenBank/DDBJ whole genome shotgun (WGS) entry which is preliminary data.</text>
</comment>
<evidence type="ECO:0000313" key="2">
    <source>
        <dbReference type="EMBL" id="MBB6049309.1"/>
    </source>
</evidence>
<accession>A0A7W9W4D2</accession>
<keyword evidence="1" id="KW-1133">Transmembrane helix</keyword>
<dbReference type="Proteomes" id="UP000520814">
    <property type="component" value="Unassembled WGS sequence"/>
</dbReference>
<keyword evidence="1" id="KW-0472">Membrane</keyword>
<dbReference type="EMBL" id="JACHGW010000001">
    <property type="protein sequence ID" value="MBB6049309.1"/>
    <property type="molecule type" value="Genomic_DNA"/>
</dbReference>
<evidence type="ECO:0000256" key="1">
    <source>
        <dbReference type="SAM" id="Phobius"/>
    </source>
</evidence>
<evidence type="ECO:0000313" key="3">
    <source>
        <dbReference type="Proteomes" id="UP000520814"/>
    </source>
</evidence>
<reference evidence="2 3" key="1">
    <citation type="submission" date="2020-08" db="EMBL/GenBank/DDBJ databases">
        <title>Genomic Encyclopedia of Type Strains, Phase IV (KMG-IV): sequencing the most valuable type-strain genomes for metagenomic binning, comparative biology and taxonomic classification.</title>
        <authorList>
            <person name="Goeker M."/>
        </authorList>
    </citation>
    <scope>NUCLEOTIDE SEQUENCE [LARGE SCALE GENOMIC DNA]</scope>
    <source>
        <strain evidence="2 3">DSM 23562</strain>
    </source>
</reference>
<name>A0A7W9W4D2_ARMRO</name>
<feature type="transmembrane region" description="Helical" evidence="1">
    <location>
        <begin position="12"/>
        <end position="32"/>
    </location>
</feature>
<dbReference type="RefSeq" id="WP_184192920.1">
    <property type="nucleotide sequence ID" value="NZ_JACHGW010000001.1"/>
</dbReference>
<organism evidence="2 3">
    <name type="scientific">Armatimonas rosea</name>
    <dbReference type="NCBI Taxonomy" id="685828"/>
    <lineage>
        <taxon>Bacteria</taxon>
        <taxon>Bacillati</taxon>
        <taxon>Armatimonadota</taxon>
        <taxon>Armatimonadia</taxon>
        <taxon>Armatimonadales</taxon>
        <taxon>Armatimonadaceae</taxon>
        <taxon>Armatimonas</taxon>
    </lineage>
</organism>
<dbReference type="AlphaFoldDB" id="A0A7W9W4D2"/>